<reference evidence="3 4" key="1">
    <citation type="journal article" date="2013" name="BMC Genomics">
        <title>Genomes of "Spiribacter", a streamlined, successful halophilic bacterium.</title>
        <authorList>
            <person name="Lopez-Perez M."/>
            <person name="Ghai R."/>
            <person name="Leon M.J."/>
            <person name="Rodriguez-Olmos A."/>
            <person name="Copa-Patino J.L."/>
            <person name="Soliveri J."/>
            <person name="Sanchez-Porro C."/>
            <person name="Ventosa A."/>
            <person name="Rodriguez-Valera F."/>
        </authorList>
    </citation>
    <scope>NUCLEOTIDE SEQUENCE [LARGE SCALE GENOMIC DNA]</scope>
    <source>
        <strain evidence="3 4">UAH-SP71</strain>
    </source>
</reference>
<accession>U5T7H7</accession>
<dbReference type="Pfam" id="PF00753">
    <property type="entry name" value="Lactamase_B"/>
    <property type="match status" value="1"/>
</dbReference>
<dbReference type="STRING" id="1335757.SPICUR_05920"/>
<evidence type="ECO:0000259" key="2">
    <source>
        <dbReference type="SMART" id="SM00849"/>
    </source>
</evidence>
<evidence type="ECO:0000313" key="3">
    <source>
        <dbReference type="EMBL" id="AGY92157.1"/>
    </source>
</evidence>
<organism evidence="3 4">
    <name type="scientific">Spiribacter curvatus</name>
    <dbReference type="NCBI Taxonomy" id="1335757"/>
    <lineage>
        <taxon>Bacteria</taxon>
        <taxon>Pseudomonadati</taxon>
        <taxon>Pseudomonadota</taxon>
        <taxon>Gammaproteobacteria</taxon>
        <taxon>Chromatiales</taxon>
        <taxon>Ectothiorhodospiraceae</taxon>
        <taxon>Spiribacter</taxon>
    </lineage>
</organism>
<evidence type="ECO:0000256" key="1">
    <source>
        <dbReference type="ARBA" id="ARBA00005250"/>
    </source>
</evidence>
<dbReference type="SUPFAM" id="SSF56281">
    <property type="entry name" value="Metallo-hydrolase/oxidoreductase"/>
    <property type="match status" value="1"/>
</dbReference>
<dbReference type="InterPro" id="IPR050855">
    <property type="entry name" value="NDM-1-like"/>
</dbReference>
<dbReference type="eggNOG" id="COG0491">
    <property type="taxonomic scope" value="Bacteria"/>
</dbReference>
<comment type="similarity">
    <text evidence="1">Belongs to the metallo-beta-lactamase superfamily. Class-B beta-lactamase family.</text>
</comment>
<sequence length="317" mass="34463">MSAVAMETTGETIAPGLIQIDTGYLRAAHTAAYLVIEDGHAAIIDTGVGHSVPRILSCLAGNGIDRGAVDWVIPSHVHLDHAGGAGGLMAALPNARLGVHPSGEPHMVDPTRLESGVRALYGDAFFDREYAPLTPVPPTRITALDDGETVVLGGRRLQVIHTPGHAWHQLSLFDEASSVLIAGDAFGASYPGYGEGDRPFLVPVVPPPQFDPDAYRATLARIRTLQPRRVAPAHFPIIDAPLAAADRLQAMLEAAVEWSADAQTPDELQQWLVEGWAQWLPADCEQRAFERDFDLDLWLTAEGLWHWRRKQQRQAAR</sequence>
<proteinExistence type="inferred from homology"/>
<evidence type="ECO:0000313" key="4">
    <source>
        <dbReference type="Proteomes" id="UP000017640"/>
    </source>
</evidence>
<dbReference type="EMBL" id="CP005990">
    <property type="protein sequence ID" value="AGY92157.1"/>
    <property type="molecule type" value="Genomic_DNA"/>
</dbReference>
<feature type="domain" description="Metallo-beta-lactamase" evidence="2">
    <location>
        <begin position="29"/>
        <end position="234"/>
    </location>
</feature>
<dbReference type="GO" id="GO:0017001">
    <property type="term" value="P:antibiotic catabolic process"/>
    <property type="evidence" value="ECO:0007669"/>
    <property type="project" value="UniProtKB-ARBA"/>
</dbReference>
<dbReference type="InterPro" id="IPR001279">
    <property type="entry name" value="Metallo-B-lactamas"/>
</dbReference>
<dbReference type="PANTHER" id="PTHR42951:SF4">
    <property type="entry name" value="ACYL-COENZYME A THIOESTERASE MBLAC2"/>
    <property type="match status" value="1"/>
</dbReference>
<dbReference type="Gene3D" id="3.60.15.10">
    <property type="entry name" value="Ribonuclease Z/Hydroxyacylglutathione hydrolase-like"/>
    <property type="match status" value="1"/>
</dbReference>
<protein>
    <recommendedName>
        <fullName evidence="2">Metallo-beta-lactamase domain-containing protein</fullName>
    </recommendedName>
</protein>
<dbReference type="InterPro" id="IPR037482">
    <property type="entry name" value="ST1585_MBL-fold"/>
</dbReference>
<gene>
    <name evidence="3" type="ORF">SPICUR_05920</name>
</gene>
<dbReference type="KEGG" id="spiu:SPICUR_05920"/>
<dbReference type="InterPro" id="IPR036866">
    <property type="entry name" value="RibonucZ/Hydroxyglut_hydro"/>
</dbReference>
<dbReference type="PANTHER" id="PTHR42951">
    <property type="entry name" value="METALLO-BETA-LACTAMASE DOMAIN-CONTAINING"/>
    <property type="match status" value="1"/>
</dbReference>
<dbReference type="RefSeq" id="WP_023367035.1">
    <property type="nucleotide sequence ID" value="NC_022664.1"/>
</dbReference>
<name>U5T7H7_9GAMM</name>
<dbReference type="Proteomes" id="UP000017640">
    <property type="component" value="Chromosome"/>
</dbReference>
<keyword evidence="4" id="KW-1185">Reference proteome</keyword>
<dbReference type="AlphaFoldDB" id="U5T7H7"/>
<dbReference type="SMART" id="SM00849">
    <property type="entry name" value="Lactamase_B"/>
    <property type="match status" value="1"/>
</dbReference>
<dbReference type="HOGENOM" id="CLU_061385_1_0_6"/>
<dbReference type="CDD" id="cd07726">
    <property type="entry name" value="ST1585-like_MBL-fold"/>
    <property type="match status" value="1"/>
</dbReference>
<dbReference type="OrthoDB" id="9802991at2"/>